<dbReference type="SMART" id="SM00267">
    <property type="entry name" value="GGDEF"/>
    <property type="match status" value="1"/>
</dbReference>
<dbReference type="GO" id="GO:0000160">
    <property type="term" value="P:phosphorelay signal transduction system"/>
    <property type="evidence" value="ECO:0007669"/>
    <property type="project" value="InterPro"/>
</dbReference>
<name>A0A0D2J8V6_9BACT</name>
<dbReference type="FunFam" id="3.30.70.270:FF:000001">
    <property type="entry name" value="Diguanylate cyclase domain protein"/>
    <property type="match status" value="1"/>
</dbReference>
<keyword evidence="4" id="KW-0175">Coiled coil</keyword>
<feature type="domain" description="Response regulatory" evidence="5">
    <location>
        <begin position="2"/>
        <end position="126"/>
    </location>
</feature>
<dbReference type="SMART" id="SM00448">
    <property type="entry name" value="REC"/>
    <property type="match status" value="1"/>
</dbReference>
<feature type="domain" description="GGDEF" evidence="6">
    <location>
        <begin position="183"/>
        <end position="320"/>
    </location>
</feature>
<reference evidence="7 8" key="1">
    <citation type="submission" date="2013-11" db="EMBL/GenBank/DDBJ databases">
        <title>Metagenomic analysis of a methanogenic consortium involved in long chain n-alkane degradation.</title>
        <authorList>
            <person name="Davidova I.A."/>
            <person name="Callaghan A.V."/>
            <person name="Wawrik B."/>
            <person name="Pruitt S."/>
            <person name="Marks C."/>
            <person name="Duncan K.E."/>
            <person name="Suflita J.M."/>
        </authorList>
    </citation>
    <scope>NUCLEOTIDE SEQUENCE [LARGE SCALE GENOMIC DNA]</scope>
    <source>
        <strain evidence="7 8">SPR</strain>
    </source>
</reference>
<protein>
    <recommendedName>
        <fullName evidence="1">diguanylate cyclase</fullName>
        <ecNumber evidence="1">2.7.7.65</ecNumber>
    </recommendedName>
</protein>
<dbReference type="AlphaFoldDB" id="A0A0D2J8V6"/>
<keyword evidence="8" id="KW-1185">Reference proteome</keyword>
<evidence type="ECO:0000313" key="7">
    <source>
        <dbReference type="EMBL" id="KIX12166.1"/>
    </source>
</evidence>
<gene>
    <name evidence="7" type="ORF">X474_20530</name>
</gene>
<dbReference type="RefSeq" id="WP_044350969.1">
    <property type="nucleotide sequence ID" value="NZ_AZAC01000034.1"/>
</dbReference>
<dbReference type="EC" id="2.7.7.65" evidence="1"/>
<dbReference type="InterPro" id="IPR050469">
    <property type="entry name" value="Diguanylate_Cyclase"/>
</dbReference>
<feature type="modified residue" description="4-aspartylphosphate" evidence="3">
    <location>
        <position position="59"/>
    </location>
</feature>
<dbReference type="SUPFAM" id="SSF52172">
    <property type="entry name" value="CheY-like"/>
    <property type="match status" value="1"/>
</dbReference>
<dbReference type="GO" id="GO:0052621">
    <property type="term" value="F:diguanylate cyclase activity"/>
    <property type="evidence" value="ECO:0007669"/>
    <property type="project" value="UniProtKB-EC"/>
</dbReference>
<evidence type="ECO:0000259" key="6">
    <source>
        <dbReference type="PROSITE" id="PS50887"/>
    </source>
</evidence>
<proteinExistence type="predicted"/>
<evidence type="ECO:0000313" key="8">
    <source>
        <dbReference type="Proteomes" id="UP000032233"/>
    </source>
</evidence>
<dbReference type="Proteomes" id="UP000032233">
    <property type="component" value="Unassembled WGS sequence"/>
</dbReference>
<evidence type="ECO:0000256" key="2">
    <source>
        <dbReference type="ARBA" id="ARBA00034247"/>
    </source>
</evidence>
<evidence type="ECO:0000256" key="4">
    <source>
        <dbReference type="SAM" id="Coils"/>
    </source>
</evidence>
<dbReference type="GO" id="GO:0005886">
    <property type="term" value="C:plasma membrane"/>
    <property type="evidence" value="ECO:0007669"/>
    <property type="project" value="TreeGrafter"/>
</dbReference>
<comment type="caution">
    <text evidence="7">The sequence shown here is derived from an EMBL/GenBank/DDBJ whole genome shotgun (WGS) entry which is preliminary data.</text>
</comment>
<dbReference type="Gene3D" id="3.40.50.2300">
    <property type="match status" value="1"/>
</dbReference>
<dbReference type="InParanoid" id="A0A0D2J8V6"/>
<dbReference type="Gene3D" id="3.30.70.270">
    <property type="match status" value="1"/>
</dbReference>
<dbReference type="OrthoDB" id="9778432at2"/>
<dbReference type="Pfam" id="PF00990">
    <property type="entry name" value="GGDEF"/>
    <property type="match status" value="1"/>
</dbReference>
<dbReference type="CDD" id="cd01949">
    <property type="entry name" value="GGDEF"/>
    <property type="match status" value="1"/>
</dbReference>
<dbReference type="FunCoup" id="A0A0D2J8V6">
    <property type="interactions" value="115"/>
</dbReference>
<dbReference type="PANTHER" id="PTHR45138">
    <property type="entry name" value="REGULATORY COMPONENTS OF SENSORY TRANSDUCTION SYSTEM"/>
    <property type="match status" value="1"/>
</dbReference>
<accession>A0A0D2J8V6</accession>
<comment type="catalytic activity">
    <reaction evidence="2">
        <text>2 GTP = 3',3'-c-di-GMP + 2 diphosphate</text>
        <dbReference type="Rhea" id="RHEA:24898"/>
        <dbReference type="ChEBI" id="CHEBI:33019"/>
        <dbReference type="ChEBI" id="CHEBI:37565"/>
        <dbReference type="ChEBI" id="CHEBI:58805"/>
        <dbReference type="EC" id="2.7.7.65"/>
    </reaction>
</comment>
<evidence type="ECO:0000256" key="3">
    <source>
        <dbReference type="PROSITE-ProRule" id="PRU00169"/>
    </source>
</evidence>
<dbReference type="InterPro" id="IPR000160">
    <property type="entry name" value="GGDEF_dom"/>
</dbReference>
<dbReference type="SUPFAM" id="SSF55073">
    <property type="entry name" value="Nucleotide cyclase"/>
    <property type="match status" value="1"/>
</dbReference>
<dbReference type="Pfam" id="PF00072">
    <property type="entry name" value="Response_reg"/>
    <property type="match status" value="1"/>
</dbReference>
<evidence type="ECO:0000259" key="5">
    <source>
        <dbReference type="PROSITE" id="PS50110"/>
    </source>
</evidence>
<dbReference type="InterPro" id="IPR043128">
    <property type="entry name" value="Rev_trsase/Diguanyl_cyclase"/>
</dbReference>
<evidence type="ECO:0000256" key="1">
    <source>
        <dbReference type="ARBA" id="ARBA00012528"/>
    </source>
</evidence>
<feature type="coiled-coil region" evidence="4">
    <location>
        <begin position="128"/>
        <end position="155"/>
    </location>
</feature>
<keyword evidence="3" id="KW-0597">Phosphoprotein</keyword>
<dbReference type="NCBIfam" id="TIGR00254">
    <property type="entry name" value="GGDEF"/>
    <property type="match status" value="1"/>
</dbReference>
<dbReference type="PANTHER" id="PTHR45138:SF9">
    <property type="entry name" value="DIGUANYLATE CYCLASE DGCM-RELATED"/>
    <property type="match status" value="1"/>
</dbReference>
<dbReference type="STRING" id="1429043.X474_20530"/>
<dbReference type="GO" id="GO:1902201">
    <property type="term" value="P:negative regulation of bacterial-type flagellum-dependent cell motility"/>
    <property type="evidence" value="ECO:0007669"/>
    <property type="project" value="TreeGrafter"/>
</dbReference>
<dbReference type="EMBL" id="AZAC01000034">
    <property type="protein sequence ID" value="KIX12166.1"/>
    <property type="molecule type" value="Genomic_DNA"/>
</dbReference>
<organism evidence="7 8">
    <name type="scientific">Dethiosulfatarculus sandiegensis</name>
    <dbReference type="NCBI Taxonomy" id="1429043"/>
    <lineage>
        <taxon>Bacteria</taxon>
        <taxon>Pseudomonadati</taxon>
        <taxon>Thermodesulfobacteriota</taxon>
        <taxon>Desulfarculia</taxon>
        <taxon>Desulfarculales</taxon>
        <taxon>Desulfarculaceae</taxon>
        <taxon>Dethiosulfatarculus</taxon>
    </lineage>
</organism>
<dbReference type="GO" id="GO:0043709">
    <property type="term" value="P:cell adhesion involved in single-species biofilm formation"/>
    <property type="evidence" value="ECO:0007669"/>
    <property type="project" value="TreeGrafter"/>
</dbReference>
<dbReference type="PROSITE" id="PS50887">
    <property type="entry name" value="GGDEF"/>
    <property type="match status" value="1"/>
</dbReference>
<dbReference type="InterPro" id="IPR001789">
    <property type="entry name" value="Sig_transdc_resp-reg_receiver"/>
</dbReference>
<dbReference type="InterPro" id="IPR011006">
    <property type="entry name" value="CheY-like_superfamily"/>
</dbReference>
<dbReference type="InterPro" id="IPR029787">
    <property type="entry name" value="Nucleotide_cyclase"/>
</dbReference>
<sequence length="325" mass="36631">MRILIVDDSQKDRLFFKNVLHEAGFEDTVYVDSADQAFAILKLRQPETDPPEIDLILMDIGMPGLNGIEALKKIRAVHHLKDIPVIMVTSELNDKNLIQAFESGATDLIKKPMNKIELLVRMGAALRLKRETDRRKAHEKELRKANQRLERLSSLDGLTQIANRRRFDEHMEQEWRRAIRTGQPMGLVMADIDHFKAFNDTYGHQAGDDCLIQVAQRLYHLLKRPADLVARYGGEEFAIILPETEIAGAGDLAEQMRRSIKDLKIKHSSSPVARVVTISLGVSCALPTASIEPEELISQADRALYQAKNQGRNQVVLWSGTEPAA</sequence>
<dbReference type="PROSITE" id="PS50110">
    <property type="entry name" value="RESPONSE_REGULATORY"/>
    <property type="match status" value="1"/>
</dbReference>